<reference evidence="2 3" key="1">
    <citation type="journal article" date="2020" name="Mol. Biol. Evol.">
        <title>Distinct Expression and Methylation Patterns for Genes with Different Fates following a Single Whole-Genome Duplication in Flowering Plants.</title>
        <authorList>
            <person name="Shi T."/>
            <person name="Rahmani R.S."/>
            <person name="Gugger P.F."/>
            <person name="Wang M."/>
            <person name="Li H."/>
            <person name="Zhang Y."/>
            <person name="Li Z."/>
            <person name="Wang Q."/>
            <person name="Van de Peer Y."/>
            <person name="Marchal K."/>
            <person name="Chen J."/>
        </authorList>
    </citation>
    <scope>NUCLEOTIDE SEQUENCE [LARGE SCALE GENOMIC DNA]</scope>
    <source>
        <tissue evidence="2">Leaf</tissue>
    </source>
</reference>
<proteinExistence type="predicted"/>
<dbReference type="AlphaFoldDB" id="A0A822Y8S5"/>
<gene>
    <name evidence="2" type="ORF">HUJ06_029929</name>
</gene>
<feature type="region of interest" description="Disordered" evidence="1">
    <location>
        <begin position="1"/>
        <end position="22"/>
    </location>
</feature>
<evidence type="ECO:0000313" key="2">
    <source>
        <dbReference type="EMBL" id="DAD28463.1"/>
    </source>
</evidence>
<dbReference type="Proteomes" id="UP000607653">
    <property type="component" value="Unassembled WGS sequence"/>
</dbReference>
<organism evidence="2 3">
    <name type="scientific">Nelumbo nucifera</name>
    <name type="common">Sacred lotus</name>
    <dbReference type="NCBI Taxonomy" id="4432"/>
    <lineage>
        <taxon>Eukaryota</taxon>
        <taxon>Viridiplantae</taxon>
        <taxon>Streptophyta</taxon>
        <taxon>Embryophyta</taxon>
        <taxon>Tracheophyta</taxon>
        <taxon>Spermatophyta</taxon>
        <taxon>Magnoliopsida</taxon>
        <taxon>Proteales</taxon>
        <taxon>Nelumbonaceae</taxon>
        <taxon>Nelumbo</taxon>
    </lineage>
</organism>
<evidence type="ECO:0000313" key="3">
    <source>
        <dbReference type="Proteomes" id="UP000607653"/>
    </source>
</evidence>
<feature type="compositionally biased region" description="Polar residues" evidence="1">
    <location>
        <begin position="1"/>
        <end position="16"/>
    </location>
</feature>
<protein>
    <submittedName>
        <fullName evidence="2">Uncharacterized protein</fullName>
    </submittedName>
</protein>
<evidence type="ECO:0000256" key="1">
    <source>
        <dbReference type="SAM" id="MobiDB-lite"/>
    </source>
</evidence>
<dbReference type="EMBL" id="DUZY01000002">
    <property type="protein sequence ID" value="DAD28463.1"/>
    <property type="molecule type" value="Genomic_DNA"/>
</dbReference>
<comment type="caution">
    <text evidence="2">The sequence shown here is derived from an EMBL/GenBank/DDBJ whole genome shotgun (WGS) entry which is preliminary data.</text>
</comment>
<name>A0A822Y8S5_NELNU</name>
<accession>A0A822Y8S5</accession>
<sequence length="34" mass="3892">MKPTQNTLFSRQSSLDISDHTKGNYTLMRDTDSC</sequence>
<keyword evidence="3" id="KW-1185">Reference proteome</keyword>